<protein>
    <recommendedName>
        <fullName evidence="4">Ribbon-helix-helix protein CopG domain-containing protein</fullName>
    </recommendedName>
</protein>
<evidence type="ECO:0008006" key="4">
    <source>
        <dbReference type="Google" id="ProtNLM"/>
    </source>
</evidence>
<proteinExistence type="predicted"/>
<gene>
    <name evidence="2" type="ORF">O0S09_03350</name>
</gene>
<dbReference type="Proteomes" id="UP001141336">
    <property type="component" value="Unassembled WGS sequence"/>
</dbReference>
<feature type="coiled-coil region" evidence="1">
    <location>
        <begin position="64"/>
        <end position="98"/>
    </location>
</feature>
<name>A0ABT4IL83_9EURY</name>
<evidence type="ECO:0000313" key="2">
    <source>
        <dbReference type="EMBL" id="MCZ0862291.1"/>
    </source>
</evidence>
<evidence type="ECO:0000256" key="1">
    <source>
        <dbReference type="SAM" id="Coils"/>
    </source>
</evidence>
<keyword evidence="3" id="KW-1185">Reference proteome</keyword>
<evidence type="ECO:0000313" key="3">
    <source>
        <dbReference type="Proteomes" id="UP001141336"/>
    </source>
</evidence>
<organism evidence="2 3">
    <name type="scientific">Methanocorpusculum vombati</name>
    <dbReference type="NCBI Taxonomy" id="3002864"/>
    <lineage>
        <taxon>Archaea</taxon>
        <taxon>Methanobacteriati</taxon>
        <taxon>Methanobacteriota</taxon>
        <taxon>Stenosarchaea group</taxon>
        <taxon>Methanomicrobia</taxon>
        <taxon>Methanomicrobiales</taxon>
        <taxon>Methanocorpusculaceae</taxon>
        <taxon>Methanocorpusculum</taxon>
    </lineage>
</organism>
<sequence length="117" mass="13535">MTKDLKKEKPKGTSIRLPNDILSKVEQIQLRERTDRTSVIVKAVEYWVSVDGKATSDGEFLQRLDQMDTRIVELTSLVKDSEAEIIQLRQTIEDLKTLSMKQNTTIDFLVEKILNRK</sequence>
<keyword evidence="1" id="KW-0175">Coiled coil</keyword>
<reference evidence="2" key="1">
    <citation type="submission" date="2022-12" db="EMBL/GenBank/DDBJ databases">
        <title>Isolation and characterisation of novel Methanocorpusculum spp. from native Australian herbivores indicates the genus is ancestrally host-associated.</title>
        <authorList>
            <person name="Volmer J.G."/>
            <person name="Soo R.M."/>
            <person name="Evans P.N."/>
            <person name="Hoedt E.C."/>
            <person name="Astorga Alsina A.L."/>
            <person name="Woodcroft B.J."/>
            <person name="Tyson G.W."/>
            <person name="Hugenholtz P."/>
            <person name="Morrison M."/>
        </authorList>
    </citation>
    <scope>NUCLEOTIDE SEQUENCE</scope>
    <source>
        <strain evidence="2">CW153</strain>
    </source>
</reference>
<accession>A0ABT4IL83</accession>
<dbReference type="EMBL" id="JAPTGC010000003">
    <property type="protein sequence ID" value="MCZ0862291.1"/>
    <property type="molecule type" value="Genomic_DNA"/>
</dbReference>
<comment type="caution">
    <text evidence="2">The sequence shown here is derived from an EMBL/GenBank/DDBJ whole genome shotgun (WGS) entry which is preliminary data.</text>
</comment>
<dbReference type="RefSeq" id="WP_268922520.1">
    <property type="nucleotide sequence ID" value="NZ_JAPTGC010000003.1"/>
</dbReference>